<dbReference type="RefSeq" id="WP_068571673.1">
    <property type="nucleotide sequence ID" value="NZ_LSRF01000044.1"/>
</dbReference>
<comment type="caution">
    <text evidence="1">The sequence shown here is derived from an EMBL/GenBank/DDBJ whole genome shotgun (WGS) entry which is preliminary data.</text>
</comment>
<evidence type="ECO:0000313" key="2">
    <source>
        <dbReference type="Proteomes" id="UP000070258"/>
    </source>
</evidence>
<dbReference type="STRING" id="239498.AXK60_09030"/>
<dbReference type="AlphaFoldDB" id="A0A138AEA7"/>
<reference evidence="2" key="1">
    <citation type="submission" date="2016-02" db="EMBL/GenBank/DDBJ databases">
        <authorList>
            <person name="Wen L."/>
            <person name="He K."/>
            <person name="Yang H."/>
        </authorList>
    </citation>
    <scope>NUCLEOTIDE SEQUENCE [LARGE SCALE GENOMIC DNA]</scope>
    <source>
        <strain evidence="2">JCM 15929</strain>
    </source>
</reference>
<organism evidence="1 2">
    <name type="scientific">Tsukamurella pseudospumae</name>
    <dbReference type="NCBI Taxonomy" id="239498"/>
    <lineage>
        <taxon>Bacteria</taxon>
        <taxon>Bacillati</taxon>
        <taxon>Actinomycetota</taxon>
        <taxon>Actinomycetes</taxon>
        <taxon>Mycobacteriales</taxon>
        <taxon>Tsukamurellaceae</taxon>
        <taxon>Tsukamurella</taxon>
    </lineage>
</organism>
<dbReference type="Proteomes" id="UP000070258">
    <property type="component" value="Unassembled WGS sequence"/>
</dbReference>
<name>A0A138AEA7_9ACTN</name>
<dbReference type="EMBL" id="LSRF01000044">
    <property type="protein sequence ID" value="KXP08798.1"/>
    <property type="molecule type" value="Genomic_DNA"/>
</dbReference>
<sequence>MPASLTQVSFAAADPAAVTTALALITGSEVEASTHEPGRGRVKVGDAAVVVRRRRSVSAPAVLEFAVPDLATVTATLAAAGIRAADMEGFIVVHLDGVKLIVMQEEL</sequence>
<accession>A0A138AEA7</accession>
<evidence type="ECO:0008006" key="3">
    <source>
        <dbReference type="Google" id="ProtNLM"/>
    </source>
</evidence>
<proteinExistence type="predicted"/>
<evidence type="ECO:0000313" key="1">
    <source>
        <dbReference type="EMBL" id="KXP08798.1"/>
    </source>
</evidence>
<gene>
    <name evidence="1" type="ORF">AXK60_09030</name>
</gene>
<protein>
    <recommendedName>
        <fullName evidence="3">Glyoxalase-like domain-containing protein</fullName>
    </recommendedName>
</protein>